<evidence type="ECO:0000313" key="23">
    <source>
        <dbReference type="Proteomes" id="UP000182258"/>
    </source>
</evidence>
<keyword evidence="9 15" id="KW-0249">Electron transport</keyword>
<keyword evidence="7 16" id="KW-0479">Metal-binding</keyword>
<dbReference type="InterPro" id="IPR001505">
    <property type="entry name" value="Copper_CuA"/>
</dbReference>
<dbReference type="SUPFAM" id="SSF81464">
    <property type="entry name" value="Cytochrome c oxidase subunit II-like, transmembrane region"/>
    <property type="match status" value="1"/>
</dbReference>
<dbReference type="PANTHER" id="PTHR22888:SF9">
    <property type="entry name" value="CYTOCHROME C OXIDASE SUBUNIT 2"/>
    <property type="match status" value="1"/>
</dbReference>
<evidence type="ECO:0000256" key="4">
    <source>
        <dbReference type="ARBA" id="ARBA00022448"/>
    </source>
</evidence>
<feature type="domain" description="Cytochrome oxidase subunit II copper A binding" evidence="18">
    <location>
        <begin position="137"/>
        <end position="274"/>
    </location>
</feature>
<evidence type="ECO:0000256" key="13">
    <source>
        <dbReference type="ARBA" id="ARBA00024688"/>
    </source>
</evidence>
<dbReference type="PANTHER" id="PTHR22888">
    <property type="entry name" value="CYTOCHROME C OXIDASE, SUBUNIT II"/>
    <property type="match status" value="1"/>
</dbReference>
<gene>
    <name evidence="21" type="ORF">SAMN04488059_103293</name>
    <name evidence="20" type="ORF">WH91_08795</name>
</gene>
<evidence type="ECO:0000259" key="19">
    <source>
        <dbReference type="PROSITE" id="PS50999"/>
    </source>
</evidence>
<feature type="transmembrane region" description="Helical" evidence="17">
    <location>
        <begin position="46"/>
        <end position="67"/>
    </location>
</feature>
<evidence type="ECO:0000256" key="17">
    <source>
        <dbReference type="SAM" id="Phobius"/>
    </source>
</evidence>
<evidence type="ECO:0000256" key="14">
    <source>
        <dbReference type="ARBA" id="ARBA00047816"/>
    </source>
</evidence>
<accession>A0A0F5PWY7</accession>
<dbReference type="CDD" id="cd13912">
    <property type="entry name" value="CcO_II_C"/>
    <property type="match status" value="1"/>
</dbReference>
<comment type="similarity">
    <text evidence="3 15">Belongs to the cytochrome c oxidase subunit 2 family.</text>
</comment>
<keyword evidence="6 15" id="KW-0812">Transmembrane</keyword>
<dbReference type="InterPro" id="IPR002429">
    <property type="entry name" value="CcO_II-like_C"/>
</dbReference>
<dbReference type="InterPro" id="IPR045187">
    <property type="entry name" value="CcO_II"/>
</dbReference>
<dbReference type="EMBL" id="LAPV01000093">
    <property type="protein sequence ID" value="KKC33148.1"/>
    <property type="molecule type" value="Genomic_DNA"/>
</dbReference>
<dbReference type="PROSITE" id="PS50999">
    <property type="entry name" value="COX2_TM"/>
    <property type="match status" value="1"/>
</dbReference>
<dbReference type="GO" id="GO:0004129">
    <property type="term" value="F:cytochrome-c oxidase activity"/>
    <property type="evidence" value="ECO:0007669"/>
    <property type="project" value="UniProtKB-EC"/>
</dbReference>
<evidence type="ECO:0000256" key="9">
    <source>
        <dbReference type="ARBA" id="ARBA00022982"/>
    </source>
</evidence>
<dbReference type="Proteomes" id="UP000033519">
    <property type="component" value="Unassembled WGS sequence"/>
</dbReference>
<keyword evidence="8" id="KW-1278">Translocase</keyword>
<dbReference type="InterPro" id="IPR034210">
    <property type="entry name" value="CcO_II_C"/>
</dbReference>
<feature type="transmembrane region" description="Helical" evidence="17">
    <location>
        <begin position="88"/>
        <end position="109"/>
    </location>
</feature>
<comment type="function">
    <text evidence="13 16">Subunits I and II form the functional core of the enzyme complex. Electrons originating in cytochrome c are transferred via heme a and Cu(A) to the binuclear center formed by heme a3 and Cu(B).</text>
</comment>
<dbReference type="NCBIfam" id="TIGR02866">
    <property type="entry name" value="CoxB"/>
    <property type="match status" value="1"/>
</dbReference>
<dbReference type="Proteomes" id="UP000182258">
    <property type="component" value="Unassembled WGS sequence"/>
</dbReference>
<dbReference type="EC" id="7.1.1.9" evidence="16"/>
<evidence type="ECO:0000256" key="6">
    <source>
        <dbReference type="ARBA" id="ARBA00022692"/>
    </source>
</evidence>
<evidence type="ECO:0000256" key="16">
    <source>
        <dbReference type="RuleBase" id="RU004024"/>
    </source>
</evidence>
<sequence>MALAPVLAAAQEEAGSTAGHPLPGQFHLQRSVTPIMDSITAFHDGILMWSISLIVALVLGLLVWIMIRYNAKRNPVPAAFTHNTLVEIAWTVLPIVVLIVIAIPSFGVLSDQLTTPDGERKYLGSNIFSFGEVEVPAPELTIKATGQQWYWDYEYVDQGLALTSIMMDEPTRTAAKPNQPRLLAVDNELVVPVDTTVRVQVTADPMGVIHAFAVPSFGIKIDAVPGRLNETWFNARETGIFYGQCSELCGKDHAFMPIAVRVVTKDEFTAYLAAFEGGDYAAANATLAAVQ</sequence>
<dbReference type="GO" id="GO:0005507">
    <property type="term" value="F:copper ion binding"/>
    <property type="evidence" value="ECO:0007669"/>
    <property type="project" value="InterPro"/>
</dbReference>
<evidence type="ECO:0000256" key="11">
    <source>
        <dbReference type="ARBA" id="ARBA00023008"/>
    </source>
</evidence>
<dbReference type="FunFam" id="2.60.40.420:FF:000001">
    <property type="entry name" value="Cytochrome c oxidase subunit 2"/>
    <property type="match status" value="1"/>
</dbReference>
<feature type="domain" description="Cytochrome oxidase subunit II transmembrane region profile" evidence="19">
    <location>
        <begin position="20"/>
        <end position="116"/>
    </location>
</feature>
<comment type="cofactor">
    <cofactor evidence="1">
        <name>heme</name>
        <dbReference type="ChEBI" id="CHEBI:30413"/>
    </cofactor>
</comment>
<keyword evidence="4 15" id="KW-0813">Transport</keyword>
<keyword evidence="5 15" id="KW-0679">Respiratory chain</keyword>
<dbReference type="Gene3D" id="2.60.40.420">
    <property type="entry name" value="Cupredoxins - blue copper proteins"/>
    <property type="match status" value="1"/>
</dbReference>
<evidence type="ECO:0000256" key="5">
    <source>
        <dbReference type="ARBA" id="ARBA00022660"/>
    </source>
</evidence>
<evidence type="ECO:0000259" key="18">
    <source>
        <dbReference type="PROSITE" id="PS50857"/>
    </source>
</evidence>
<evidence type="ECO:0000256" key="2">
    <source>
        <dbReference type="ARBA" id="ARBA00004141"/>
    </source>
</evidence>
<dbReference type="PRINTS" id="PR01166">
    <property type="entry name" value="CYCOXIDASEII"/>
</dbReference>
<dbReference type="InterPro" id="IPR036257">
    <property type="entry name" value="Cyt_c_oxidase_su2_TM_sf"/>
</dbReference>
<dbReference type="GO" id="GO:0042773">
    <property type="term" value="P:ATP synthesis coupled electron transport"/>
    <property type="evidence" value="ECO:0007669"/>
    <property type="project" value="TreeGrafter"/>
</dbReference>
<dbReference type="InterPro" id="IPR014222">
    <property type="entry name" value="Cyt_c_oxidase_su2"/>
</dbReference>
<evidence type="ECO:0000313" key="20">
    <source>
        <dbReference type="EMBL" id="KKC33148.1"/>
    </source>
</evidence>
<protein>
    <recommendedName>
        <fullName evidence="16">Cytochrome c oxidase subunit 2</fullName>
        <ecNumber evidence="16">7.1.1.9</ecNumber>
    </recommendedName>
</protein>
<keyword evidence="11 16" id="KW-0186">Copper</keyword>
<evidence type="ECO:0000256" key="15">
    <source>
        <dbReference type="RuleBase" id="RU000456"/>
    </source>
</evidence>
<dbReference type="AlphaFoldDB" id="A0A0F5PWY7"/>
<keyword evidence="10 17" id="KW-1133">Transmembrane helix</keyword>
<dbReference type="InterPro" id="IPR008972">
    <property type="entry name" value="Cupredoxin"/>
</dbReference>
<dbReference type="SUPFAM" id="SSF49503">
    <property type="entry name" value="Cupredoxins"/>
    <property type="match status" value="1"/>
</dbReference>
<dbReference type="GO" id="GO:0005886">
    <property type="term" value="C:plasma membrane"/>
    <property type="evidence" value="ECO:0007669"/>
    <property type="project" value="UniProtKB-SubCell"/>
</dbReference>
<comment type="subcellular location">
    <subcellularLocation>
        <location evidence="15">Cell membrane</location>
        <topology evidence="15">Multi-pass membrane protein</topology>
    </subcellularLocation>
    <subcellularLocation>
        <location evidence="2">Membrane</location>
        <topology evidence="2">Multi-pass membrane protein</topology>
    </subcellularLocation>
</comment>
<keyword evidence="22" id="KW-1185">Reference proteome</keyword>
<reference evidence="20 22" key="1">
    <citation type="submission" date="2015-03" db="EMBL/GenBank/DDBJ databases">
        <authorList>
            <person name="Lepp D."/>
            <person name="Hassan Y.I."/>
            <person name="Li X.-Z."/>
            <person name="Zhou T."/>
        </authorList>
    </citation>
    <scope>NUCLEOTIDE SEQUENCE [LARGE SCALE GENOMIC DNA]</scope>
    <source>
        <strain evidence="20 22">Cr7-05</strain>
    </source>
</reference>
<dbReference type="PROSITE" id="PS00078">
    <property type="entry name" value="COX2"/>
    <property type="match status" value="1"/>
</dbReference>
<evidence type="ECO:0000313" key="22">
    <source>
        <dbReference type="Proteomes" id="UP000033519"/>
    </source>
</evidence>
<evidence type="ECO:0000313" key="21">
    <source>
        <dbReference type="EMBL" id="SFC29748.1"/>
    </source>
</evidence>
<evidence type="ECO:0000256" key="10">
    <source>
        <dbReference type="ARBA" id="ARBA00022989"/>
    </source>
</evidence>
<comment type="catalytic activity">
    <reaction evidence="14 16">
        <text>4 Fe(II)-[cytochrome c] + O2 + 8 H(+)(in) = 4 Fe(III)-[cytochrome c] + 2 H2O + 4 H(+)(out)</text>
        <dbReference type="Rhea" id="RHEA:11436"/>
        <dbReference type="Rhea" id="RHEA-COMP:10350"/>
        <dbReference type="Rhea" id="RHEA-COMP:14399"/>
        <dbReference type="ChEBI" id="CHEBI:15377"/>
        <dbReference type="ChEBI" id="CHEBI:15378"/>
        <dbReference type="ChEBI" id="CHEBI:15379"/>
        <dbReference type="ChEBI" id="CHEBI:29033"/>
        <dbReference type="ChEBI" id="CHEBI:29034"/>
        <dbReference type="EC" id="7.1.1.9"/>
    </reaction>
</comment>
<evidence type="ECO:0000256" key="3">
    <source>
        <dbReference type="ARBA" id="ARBA00007866"/>
    </source>
</evidence>
<dbReference type="InterPro" id="IPR011759">
    <property type="entry name" value="Cyt_c_oxidase_su2_TM_dom"/>
</dbReference>
<evidence type="ECO:0000256" key="1">
    <source>
        <dbReference type="ARBA" id="ARBA00001971"/>
    </source>
</evidence>
<reference evidence="21 23" key="2">
    <citation type="submission" date="2016-10" db="EMBL/GenBank/DDBJ databases">
        <authorList>
            <person name="de Groot N.N."/>
        </authorList>
    </citation>
    <scope>NUCLEOTIDE SEQUENCE [LARGE SCALE GENOMIC DNA]</scope>
    <source>
        <strain evidence="21 23">CGMCC 1.10210</strain>
    </source>
</reference>
<dbReference type="Gene3D" id="1.10.287.90">
    <property type="match status" value="1"/>
</dbReference>
<evidence type="ECO:0000256" key="12">
    <source>
        <dbReference type="ARBA" id="ARBA00023136"/>
    </source>
</evidence>
<dbReference type="PROSITE" id="PS50857">
    <property type="entry name" value="COX2_CUA"/>
    <property type="match status" value="1"/>
</dbReference>
<dbReference type="Pfam" id="PF02790">
    <property type="entry name" value="COX2_TM"/>
    <property type="match status" value="1"/>
</dbReference>
<comment type="cofactor">
    <cofactor evidence="16">
        <name>Cu cation</name>
        <dbReference type="ChEBI" id="CHEBI:23378"/>
    </cofactor>
    <text evidence="16">Binds a copper A center.</text>
</comment>
<dbReference type="GO" id="GO:0016491">
    <property type="term" value="F:oxidoreductase activity"/>
    <property type="evidence" value="ECO:0007669"/>
    <property type="project" value="InterPro"/>
</dbReference>
<name>A0A0F5PWY7_9HYPH</name>
<evidence type="ECO:0000256" key="8">
    <source>
        <dbReference type="ARBA" id="ARBA00022967"/>
    </source>
</evidence>
<dbReference type="PATRIC" id="fig|728005.3.peg.4475"/>
<dbReference type="Pfam" id="PF00116">
    <property type="entry name" value="COX2"/>
    <property type="match status" value="1"/>
</dbReference>
<evidence type="ECO:0000256" key="7">
    <source>
        <dbReference type="ARBA" id="ARBA00022723"/>
    </source>
</evidence>
<dbReference type="STRING" id="728005.SAMN04488059_103293"/>
<organism evidence="21 23">
    <name type="scientific">Devosia psychrophila</name>
    <dbReference type="NCBI Taxonomy" id="728005"/>
    <lineage>
        <taxon>Bacteria</taxon>
        <taxon>Pseudomonadati</taxon>
        <taxon>Pseudomonadota</taxon>
        <taxon>Alphaproteobacteria</taxon>
        <taxon>Hyphomicrobiales</taxon>
        <taxon>Devosiaceae</taxon>
        <taxon>Devosia</taxon>
    </lineage>
</organism>
<dbReference type="EMBL" id="FOMB01000003">
    <property type="protein sequence ID" value="SFC29748.1"/>
    <property type="molecule type" value="Genomic_DNA"/>
</dbReference>
<keyword evidence="12 17" id="KW-0472">Membrane</keyword>
<proteinExistence type="inferred from homology"/>